<evidence type="ECO:0000256" key="7">
    <source>
        <dbReference type="ARBA" id="ARBA00023136"/>
    </source>
</evidence>
<comment type="function">
    <text evidence="9">Part of the tripartite ATP-independent periplasmic (TRAP) transport system.</text>
</comment>
<gene>
    <name evidence="11" type="ORF">GCM10023342_27450</name>
</gene>
<dbReference type="Pfam" id="PF04290">
    <property type="entry name" value="DctQ"/>
    <property type="match status" value="1"/>
</dbReference>
<feature type="transmembrane region" description="Helical" evidence="9">
    <location>
        <begin position="12"/>
        <end position="39"/>
    </location>
</feature>
<evidence type="ECO:0000256" key="1">
    <source>
        <dbReference type="ARBA" id="ARBA00004429"/>
    </source>
</evidence>
<evidence type="ECO:0000256" key="4">
    <source>
        <dbReference type="ARBA" id="ARBA00022519"/>
    </source>
</evidence>
<evidence type="ECO:0000256" key="6">
    <source>
        <dbReference type="ARBA" id="ARBA00022989"/>
    </source>
</evidence>
<evidence type="ECO:0000259" key="10">
    <source>
        <dbReference type="Pfam" id="PF04290"/>
    </source>
</evidence>
<protein>
    <recommendedName>
        <fullName evidence="9">TRAP transporter small permease protein</fullName>
    </recommendedName>
</protein>
<dbReference type="RefSeq" id="WP_031383618.1">
    <property type="nucleotide sequence ID" value="NZ_BAABKI010000028.1"/>
</dbReference>
<proteinExistence type="inferred from homology"/>
<dbReference type="PANTHER" id="PTHR35011">
    <property type="entry name" value="2,3-DIKETO-L-GULONATE TRAP TRANSPORTER SMALL PERMEASE PROTEIN YIAM"/>
    <property type="match status" value="1"/>
</dbReference>
<dbReference type="InterPro" id="IPR055348">
    <property type="entry name" value="DctQ"/>
</dbReference>
<keyword evidence="4 9" id="KW-0997">Cell inner membrane</keyword>
<dbReference type="PANTHER" id="PTHR35011:SF2">
    <property type="entry name" value="2,3-DIKETO-L-GULONATE TRAP TRANSPORTER SMALL PERMEASE PROTEIN YIAM"/>
    <property type="match status" value="1"/>
</dbReference>
<comment type="subunit">
    <text evidence="9">The complex comprises the extracytoplasmic solute receptor protein and the two transmembrane proteins.</text>
</comment>
<name>A0ABP9RIJ1_9GAMM</name>
<sequence length="190" mass="20915">MAILATTRRVSDVVNTACIVICVGCVLGMLAISFVGFLYTLATGSALSWTYSLARLFLPWIGLISITIALRSGEHVAMTLLVRLLPAPLVKASAIATLAVMAFFALLMVWYGWGYFLNATQVYMVSDNIQISYRWTAVTVPLTGLIFLLHLVYGFELLEHFSDENALIDEALGDADRDDAELDSNREVRT</sequence>
<comment type="subcellular location">
    <subcellularLocation>
        <location evidence="1 9">Cell inner membrane</location>
        <topology evidence="1 9">Multi-pass membrane protein</topology>
    </subcellularLocation>
</comment>
<keyword evidence="5 9" id="KW-0812">Transmembrane</keyword>
<evidence type="ECO:0000256" key="5">
    <source>
        <dbReference type="ARBA" id="ARBA00022692"/>
    </source>
</evidence>
<feature type="transmembrane region" description="Helical" evidence="9">
    <location>
        <begin position="92"/>
        <end position="113"/>
    </location>
</feature>
<evidence type="ECO:0000256" key="8">
    <source>
        <dbReference type="ARBA" id="ARBA00038436"/>
    </source>
</evidence>
<organism evidence="11 12">
    <name type="scientific">Modicisalibacter zincidurans</name>
    <dbReference type="NCBI Taxonomy" id="1178777"/>
    <lineage>
        <taxon>Bacteria</taxon>
        <taxon>Pseudomonadati</taxon>
        <taxon>Pseudomonadota</taxon>
        <taxon>Gammaproteobacteria</taxon>
        <taxon>Oceanospirillales</taxon>
        <taxon>Halomonadaceae</taxon>
        <taxon>Modicisalibacter</taxon>
    </lineage>
</organism>
<accession>A0ABP9RIJ1</accession>
<evidence type="ECO:0000256" key="3">
    <source>
        <dbReference type="ARBA" id="ARBA00022475"/>
    </source>
</evidence>
<feature type="domain" description="Tripartite ATP-independent periplasmic transporters DctQ component" evidence="10">
    <location>
        <begin position="42"/>
        <end position="153"/>
    </location>
</feature>
<evidence type="ECO:0000313" key="11">
    <source>
        <dbReference type="EMBL" id="GAA5178028.1"/>
    </source>
</evidence>
<evidence type="ECO:0000256" key="2">
    <source>
        <dbReference type="ARBA" id="ARBA00022448"/>
    </source>
</evidence>
<comment type="similarity">
    <text evidence="8 9">Belongs to the TRAP transporter small permease family.</text>
</comment>
<feature type="transmembrane region" description="Helical" evidence="9">
    <location>
        <begin position="133"/>
        <end position="153"/>
    </location>
</feature>
<feature type="transmembrane region" description="Helical" evidence="9">
    <location>
        <begin position="51"/>
        <end position="71"/>
    </location>
</feature>
<comment type="caution">
    <text evidence="11">The sequence shown here is derived from an EMBL/GenBank/DDBJ whole genome shotgun (WGS) entry which is preliminary data.</text>
</comment>
<evidence type="ECO:0000313" key="12">
    <source>
        <dbReference type="Proteomes" id="UP001500074"/>
    </source>
</evidence>
<dbReference type="EMBL" id="BAABKI010000028">
    <property type="protein sequence ID" value="GAA5178028.1"/>
    <property type="molecule type" value="Genomic_DNA"/>
</dbReference>
<keyword evidence="12" id="KW-1185">Reference proteome</keyword>
<keyword evidence="6 9" id="KW-1133">Transmembrane helix</keyword>
<evidence type="ECO:0000256" key="9">
    <source>
        <dbReference type="RuleBase" id="RU369079"/>
    </source>
</evidence>
<reference evidence="12" key="1">
    <citation type="journal article" date="2019" name="Int. J. Syst. Evol. Microbiol.">
        <title>The Global Catalogue of Microorganisms (GCM) 10K type strain sequencing project: providing services to taxonomists for standard genome sequencing and annotation.</title>
        <authorList>
            <consortium name="The Broad Institute Genomics Platform"/>
            <consortium name="The Broad Institute Genome Sequencing Center for Infectious Disease"/>
            <person name="Wu L."/>
            <person name="Ma J."/>
        </authorList>
    </citation>
    <scope>NUCLEOTIDE SEQUENCE [LARGE SCALE GENOMIC DNA]</scope>
    <source>
        <strain evidence="12">JCM 18472</strain>
    </source>
</reference>
<keyword evidence="7 9" id="KW-0472">Membrane</keyword>
<dbReference type="InterPro" id="IPR007387">
    <property type="entry name" value="TRAP_DctQ"/>
</dbReference>
<dbReference type="Proteomes" id="UP001500074">
    <property type="component" value="Unassembled WGS sequence"/>
</dbReference>
<keyword evidence="3" id="KW-1003">Cell membrane</keyword>
<keyword evidence="2 9" id="KW-0813">Transport</keyword>